<dbReference type="FunFam" id="3.30.200.20:FF:000043">
    <property type="entry name" value="Wall-associated receptor kinase 2"/>
    <property type="match status" value="1"/>
</dbReference>
<keyword evidence="10 15" id="KW-0472">Membrane</keyword>
<evidence type="ECO:0000256" key="13">
    <source>
        <dbReference type="ARBA" id="ARBA00047558"/>
    </source>
</evidence>
<evidence type="ECO:0000256" key="12">
    <source>
        <dbReference type="ARBA" id="ARBA00023180"/>
    </source>
</evidence>
<dbReference type="InterPro" id="IPR011009">
    <property type="entry name" value="Kinase-like_dom_sf"/>
</dbReference>
<dbReference type="GO" id="GO:0005524">
    <property type="term" value="F:ATP binding"/>
    <property type="evidence" value="ECO:0007669"/>
    <property type="project" value="UniProtKB-KW"/>
</dbReference>
<dbReference type="InterPro" id="IPR018097">
    <property type="entry name" value="EGF_Ca-bd_CS"/>
</dbReference>
<evidence type="ECO:0000256" key="2">
    <source>
        <dbReference type="ARBA" id="ARBA00022527"/>
    </source>
</evidence>
<dbReference type="InterPro" id="IPR045274">
    <property type="entry name" value="WAK-like"/>
</dbReference>
<keyword evidence="6" id="KW-0547">Nucleotide-binding</keyword>
<sequence>MKSFILVHVLILLSYSITLSLAISLSMPNCQEKCGNVTIPFPFGIGSNCSANSSFTVICRNSTTPFLSSISMEALKISIKGTVIVKQLVSSPMNCSTSLSTGHLLTSLTGSPFAISAHYNTLAVSGCKNSVWLQASETTTIGGCTSMCNANFTETSCNGVNCCQTTLPPRLKELEYKYKTNEAINDDSSCGFVLPVEKIWLTNHYKRFKALNRGLGFAPLVLEWEFGKLKGYTNRICTYSDDYCLSYPDDFGRRYAKIRAIDCWNNHFDDFCSIYPYDYYCQSSSHSSAHIFDSYYEESSSIYYSGAGYASSSKYCHCPKGYEGNPYLPEKCIDVNECSEATQNSCPETWSCKNVIGNYKCIVENSKYKAHLKTIFISVGSSLGALILLLVAWRSTKAIRKRIKANRRHKFFKRNGGLLLEQQLSATDNGLDKTRLYSSKELSLATDHYNENRILGRGGQGTVYKGMLKDGKIVAVKKSQKLEEGDLEVFINEVVILSQVNHRNVVKLLGCCLEAEVPLLVYEFIPNGTLFQQIHEPSEEFPLTWEMRLRIAREIACSLAYLHSSASAPIYHRDIKSTNILLDDKYRTKISDFGTSRSVALDQTHCTTRVLGTFGYLDPEYFQSNQYTEKSDVYSFGVVMVELLTGEKAVSSIRAEAGRSLATHFLDSMEENVLFEILDPRVLREGKRDEIMAVAQLARRCLHLNGKRRPTMKEVSVELEAIKKVEECSYVEDRDGGSREFHSLSLEFADSISFTSITPFSPEADYPLLGE</sequence>
<evidence type="ECO:0000256" key="16">
    <source>
        <dbReference type="SAM" id="SignalP"/>
    </source>
</evidence>
<evidence type="ECO:0000256" key="4">
    <source>
        <dbReference type="ARBA" id="ARBA00022692"/>
    </source>
</evidence>
<keyword evidence="4 15" id="KW-0812">Transmembrane</keyword>
<dbReference type="AlphaFoldDB" id="A0ABD1FJA6"/>
<feature type="domain" description="Protein kinase" evidence="17">
    <location>
        <begin position="449"/>
        <end position="722"/>
    </location>
</feature>
<keyword evidence="2 18" id="KW-0723">Serine/threonine-protein kinase</keyword>
<dbReference type="InterPro" id="IPR025287">
    <property type="entry name" value="WAK_GUB"/>
</dbReference>
<dbReference type="EC" id="2.7.11.1" evidence="18"/>
<comment type="catalytic activity">
    <reaction evidence="13">
        <text>L-seryl-[protein] + ATP = O-phospho-L-seryl-[protein] + ADP + H(+)</text>
        <dbReference type="Rhea" id="RHEA:17989"/>
        <dbReference type="Rhea" id="RHEA-COMP:9863"/>
        <dbReference type="Rhea" id="RHEA-COMP:11604"/>
        <dbReference type="ChEBI" id="CHEBI:15378"/>
        <dbReference type="ChEBI" id="CHEBI:29999"/>
        <dbReference type="ChEBI" id="CHEBI:30616"/>
        <dbReference type="ChEBI" id="CHEBI:83421"/>
        <dbReference type="ChEBI" id="CHEBI:456216"/>
    </reaction>
</comment>
<gene>
    <name evidence="18" type="ORF">AAHA92_31997</name>
</gene>
<evidence type="ECO:0000313" key="18">
    <source>
        <dbReference type="EMBL" id="KAL1531914.1"/>
    </source>
</evidence>
<dbReference type="Pfam" id="PF13947">
    <property type="entry name" value="GUB_WAK_bind"/>
    <property type="match status" value="1"/>
</dbReference>
<dbReference type="FunFam" id="1.10.510.10:FF:000084">
    <property type="entry name" value="Wall-associated receptor kinase 2"/>
    <property type="match status" value="1"/>
</dbReference>
<dbReference type="Proteomes" id="UP001567538">
    <property type="component" value="Unassembled WGS sequence"/>
</dbReference>
<dbReference type="Pfam" id="PF00069">
    <property type="entry name" value="Pkinase"/>
    <property type="match status" value="1"/>
</dbReference>
<evidence type="ECO:0000256" key="5">
    <source>
        <dbReference type="ARBA" id="ARBA00022729"/>
    </source>
</evidence>
<name>A0ABD1FJA6_SALDI</name>
<keyword evidence="11" id="KW-1015">Disulfide bond</keyword>
<dbReference type="PANTHER" id="PTHR27005:SF515">
    <property type="entry name" value="WALL-ASSOCIATED RECEPTOR KINASE-LIKE 10-RELATED"/>
    <property type="match status" value="1"/>
</dbReference>
<reference evidence="18 19" key="1">
    <citation type="submission" date="2024-06" db="EMBL/GenBank/DDBJ databases">
        <title>A chromosome level genome sequence of Diviner's sage (Salvia divinorum).</title>
        <authorList>
            <person name="Ford S.A."/>
            <person name="Ro D.-K."/>
            <person name="Ness R.W."/>
            <person name="Phillips M.A."/>
        </authorList>
    </citation>
    <scope>NUCLEOTIDE SEQUENCE [LARGE SCALE GENOMIC DNA]</scope>
    <source>
        <strain evidence="18">SAF-2024a</strain>
        <tissue evidence="18">Leaf</tissue>
    </source>
</reference>
<evidence type="ECO:0000256" key="9">
    <source>
        <dbReference type="ARBA" id="ARBA00022989"/>
    </source>
</evidence>
<evidence type="ECO:0000256" key="11">
    <source>
        <dbReference type="ARBA" id="ARBA00023157"/>
    </source>
</evidence>
<dbReference type="SUPFAM" id="SSF56112">
    <property type="entry name" value="Protein kinase-like (PK-like)"/>
    <property type="match status" value="1"/>
</dbReference>
<evidence type="ECO:0000256" key="14">
    <source>
        <dbReference type="ARBA" id="ARBA00047951"/>
    </source>
</evidence>
<keyword evidence="9 15" id="KW-1133">Transmembrane helix</keyword>
<proteinExistence type="predicted"/>
<feature type="transmembrane region" description="Helical" evidence="15">
    <location>
        <begin position="375"/>
        <end position="393"/>
    </location>
</feature>
<evidence type="ECO:0000256" key="15">
    <source>
        <dbReference type="SAM" id="Phobius"/>
    </source>
</evidence>
<evidence type="ECO:0000256" key="7">
    <source>
        <dbReference type="ARBA" id="ARBA00022777"/>
    </source>
</evidence>
<comment type="subcellular location">
    <subcellularLocation>
        <location evidence="1">Membrane</location>
        <topology evidence="1">Single-pass type I membrane protein</topology>
    </subcellularLocation>
</comment>
<dbReference type="InterPro" id="IPR000719">
    <property type="entry name" value="Prot_kinase_dom"/>
</dbReference>
<dbReference type="GO" id="GO:0016020">
    <property type="term" value="C:membrane"/>
    <property type="evidence" value="ECO:0007669"/>
    <property type="project" value="UniProtKB-SubCell"/>
</dbReference>
<evidence type="ECO:0000256" key="8">
    <source>
        <dbReference type="ARBA" id="ARBA00022840"/>
    </source>
</evidence>
<keyword evidence="7 18" id="KW-0418">Kinase</keyword>
<evidence type="ECO:0000313" key="19">
    <source>
        <dbReference type="Proteomes" id="UP001567538"/>
    </source>
</evidence>
<evidence type="ECO:0000256" key="6">
    <source>
        <dbReference type="ARBA" id="ARBA00022741"/>
    </source>
</evidence>
<keyword evidence="3 18" id="KW-0808">Transferase</keyword>
<evidence type="ECO:0000256" key="1">
    <source>
        <dbReference type="ARBA" id="ARBA00004479"/>
    </source>
</evidence>
<keyword evidence="19" id="KW-1185">Reference proteome</keyword>
<accession>A0ABD1FJA6</accession>
<dbReference type="SMART" id="SM00220">
    <property type="entry name" value="S_TKc"/>
    <property type="match status" value="1"/>
</dbReference>
<dbReference type="Gene3D" id="2.10.25.10">
    <property type="entry name" value="Laminin"/>
    <property type="match status" value="1"/>
</dbReference>
<comment type="caution">
    <text evidence="18">The sequence shown here is derived from an EMBL/GenBank/DDBJ whole genome shotgun (WGS) entry which is preliminary data.</text>
</comment>
<keyword evidence="12" id="KW-0325">Glycoprotein</keyword>
<feature type="signal peptide" evidence="16">
    <location>
        <begin position="1"/>
        <end position="22"/>
    </location>
</feature>
<dbReference type="PROSITE" id="PS50011">
    <property type="entry name" value="PROTEIN_KINASE_DOM"/>
    <property type="match status" value="1"/>
</dbReference>
<feature type="chain" id="PRO_5044773814" evidence="16">
    <location>
        <begin position="23"/>
        <end position="771"/>
    </location>
</feature>
<organism evidence="18 19">
    <name type="scientific">Salvia divinorum</name>
    <name type="common">Maria pastora</name>
    <name type="synonym">Diviner's sage</name>
    <dbReference type="NCBI Taxonomy" id="28513"/>
    <lineage>
        <taxon>Eukaryota</taxon>
        <taxon>Viridiplantae</taxon>
        <taxon>Streptophyta</taxon>
        <taxon>Embryophyta</taxon>
        <taxon>Tracheophyta</taxon>
        <taxon>Spermatophyta</taxon>
        <taxon>Magnoliopsida</taxon>
        <taxon>eudicotyledons</taxon>
        <taxon>Gunneridae</taxon>
        <taxon>Pentapetalae</taxon>
        <taxon>asterids</taxon>
        <taxon>lamiids</taxon>
        <taxon>Lamiales</taxon>
        <taxon>Lamiaceae</taxon>
        <taxon>Nepetoideae</taxon>
        <taxon>Mentheae</taxon>
        <taxon>Salviinae</taxon>
        <taxon>Salvia</taxon>
        <taxon>Salvia subgen. Calosphace</taxon>
    </lineage>
</organism>
<dbReference type="PROSITE" id="PS00108">
    <property type="entry name" value="PROTEIN_KINASE_ST"/>
    <property type="match status" value="1"/>
</dbReference>
<evidence type="ECO:0000259" key="17">
    <source>
        <dbReference type="PROSITE" id="PS50011"/>
    </source>
</evidence>
<keyword evidence="8" id="KW-0067">ATP-binding</keyword>
<dbReference type="GO" id="GO:0004674">
    <property type="term" value="F:protein serine/threonine kinase activity"/>
    <property type="evidence" value="ECO:0007669"/>
    <property type="project" value="UniProtKB-KW"/>
</dbReference>
<dbReference type="PANTHER" id="PTHR27005">
    <property type="entry name" value="WALL-ASSOCIATED RECEPTOR KINASE-LIKE 21"/>
    <property type="match status" value="1"/>
</dbReference>
<evidence type="ECO:0000256" key="3">
    <source>
        <dbReference type="ARBA" id="ARBA00022679"/>
    </source>
</evidence>
<dbReference type="Gene3D" id="3.30.200.20">
    <property type="entry name" value="Phosphorylase Kinase, domain 1"/>
    <property type="match status" value="1"/>
</dbReference>
<dbReference type="EMBL" id="JBEAFC010000014">
    <property type="protein sequence ID" value="KAL1531914.1"/>
    <property type="molecule type" value="Genomic_DNA"/>
</dbReference>
<keyword evidence="5 16" id="KW-0732">Signal</keyword>
<dbReference type="InterPro" id="IPR008271">
    <property type="entry name" value="Ser/Thr_kinase_AS"/>
</dbReference>
<evidence type="ECO:0000256" key="10">
    <source>
        <dbReference type="ARBA" id="ARBA00023136"/>
    </source>
</evidence>
<dbReference type="CDD" id="cd14066">
    <property type="entry name" value="STKc_IRAK"/>
    <property type="match status" value="1"/>
</dbReference>
<protein>
    <submittedName>
        <fullName evidence="18">Non-specific serine/threonine protein kinase</fullName>
        <ecNumber evidence="18">2.7.11.1</ecNumber>
    </submittedName>
</protein>
<dbReference type="Gene3D" id="1.10.510.10">
    <property type="entry name" value="Transferase(Phosphotransferase) domain 1"/>
    <property type="match status" value="1"/>
</dbReference>
<comment type="catalytic activity">
    <reaction evidence="14">
        <text>L-threonyl-[protein] + ATP = O-phospho-L-threonyl-[protein] + ADP + H(+)</text>
        <dbReference type="Rhea" id="RHEA:46608"/>
        <dbReference type="Rhea" id="RHEA-COMP:11060"/>
        <dbReference type="Rhea" id="RHEA-COMP:11605"/>
        <dbReference type="ChEBI" id="CHEBI:15378"/>
        <dbReference type="ChEBI" id="CHEBI:30013"/>
        <dbReference type="ChEBI" id="CHEBI:30616"/>
        <dbReference type="ChEBI" id="CHEBI:61977"/>
        <dbReference type="ChEBI" id="CHEBI:456216"/>
    </reaction>
</comment>
<dbReference type="PROSITE" id="PS01187">
    <property type="entry name" value="EGF_CA"/>
    <property type="match status" value="1"/>
</dbReference>